<dbReference type="Pfam" id="PF10035">
    <property type="entry name" value="DUF2179"/>
    <property type="match status" value="1"/>
</dbReference>
<feature type="transmembrane region" description="Helical" evidence="6">
    <location>
        <begin position="149"/>
        <end position="170"/>
    </location>
</feature>
<dbReference type="InterPro" id="IPR015867">
    <property type="entry name" value="N-reg_PII/ATP_PRibTrfase_C"/>
</dbReference>
<accession>A0A1H0E119</accession>
<feature type="transmembrane region" description="Helical" evidence="6">
    <location>
        <begin position="61"/>
        <end position="79"/>
    </location>
</feature>
<dbReference type="Gene3D" id="3.30.70.120">
    <property type="match status" value="1"/>
</dbReference>
<dbReference type="RefSeq" id="WP_092065374.1">
    <property type="nucleotide sequence ID" value="NZ_FNIN01000006.1"/>
</dbReference>
<dbReference type="Pfam" id="PF02588">
    <property type="entry name" value="YitT_membrane"/>
    <property type="match status" value="1"/>
</dbReference>
<feature type="transmembrane region" description="Helical" evidence="6">
    <location>
        <begin position="12"/>
        <end position="30"/>
    </location>
</feature>
<keyword evidence="9" id="KW-1185">Reference proteome</keyword>
<gene>
    <name evidence="8" type="ORF">SAMN04488516_10682</name>
</gene>
<evidence type="ECO:0000256" key="4">
    <source>
        <dbReference type="ARBA" id="ARBA00022989"/>
    </source>
</evidence>
<evidence type="ECO:0000259" key="7">
    <source>
        <dbReference type="Pfam" id="PF10035"/>
    </source>
</evidence>
<evidence type="ECO:0000256" key="6">
    <source>
        <dbReference type="SAM" id="Phobius"/>
    </source>
</evidence>
<dbReference type="OrthoDB" id="5401948at2"/>
<dbReference type="GO" id="GO:0005886">
    <property type="term" value="C:plasma membrane"/>
    <property type="evidence" value="ECO:0007669"/>
    <property type="project" value="UniProtKB-SubCell"/>
</dbReference>
<name>A0A1H0E119_9BACT</name>
<evidence type="ECO:0000256" key="3">
    <source>
        <dbReference type="ARBA" id="ARBA00022692"/>
    </source>
</evidence>
<evidence type="ECO:0000256" key="5">
    <source>
        <dbReference type="ARBA" id="ARBA00023136"/>
    </source>
</evidence>
<feature type="domain" description="DUF2179" evidence="7">
    <location>
        <begin position="224"/>
        <end position="278"/>
    </location>
</feature>
<dbReference type="PIRSF" id="PIRSF006483">
    <property type="entry name" value="Membrane_protein_YitT"/>
    <property type="match status" value="1"/>
</dbReference>
<keyword evidence="4 6" id="KW-1133">Transmembrane helix</keyword>
<organism evidence="8 9">
    <name type="scientific">Desulfonauticus submarinus</name>
    <dbReference type="NCBI Taxonomy" id="206665"/>
    <lineage>
        <taxon>Bacteria</taxon>
        <taxon>Pseudomonadati</taxon>
        <taxon>Thermodesulfobacteriota</taxon>
        <taxon>Desulfovibrionia</taxon>
        <taxon>Desulfovibrionales</taxon>
        <taxon>Desulfonauticaceae</taxon>
        <taxon>Desulfonauticus</taxon>
    </lineage>
</organism>
<comment type="subcellular location">
    <subcellularLocation>
        <location evidence="1">Cell membrane</location>
        <topology evidence="1">Multi-pass membrane protein</topology>
    </subcellularLocation>
</comment>
<keyword evidence="5 6" id="KW-0472">Membrane</keyword>
<dbReference type="STRING" id="206665.SAMN04488516_10682"/>
<evidence type="ECO:0000256" key="1">
    <source>
        <dbReference type="ARBA" id="ARBA00004651"/>
    </source>
</evidence>
<dbReference type="InterPro" id="IPR051461">
    <property type="entry name" value="UPF0750_membrane"/>
</dbReference>
<reference evidence="8 9" key="1">
    <citation type="submission" date="2016-10" db="EMBL/GenBank/DDBJ databases">
        <authorList>
            <person name="de Groot N.N."/>
        </authorList>
    </citation>
    <scope>NUCLEOTIDE SEQUENCE [LARGE SCALE GENOMIC DNA]</scope>
    <source>
        <strain evidence="8 9">DSM 15269</strain>
    </source>
</reference>
<dbReference type="InterPro" id="IPR019264">
    <property type="entry name" value="DUF2179"/>
</dbReference>
<feature type="transmembrane region" description="Helical" evidence="6">
    <location>
        <begin position="86"/>
        <end position="105"/>
    </location>
</feature>
<feature type="transmembrane region" description="Helical" evidence="6">
    <location>
        <begin position="111"/>
        <end position="129"/>
    </location>
</feature>
<evidence type="ECO:0000256" key="2">
    <source>
        <dbReference type="ARBA" id="ARBA00022475"/>
    </source>
</evidence>
<dbReference type="EMBL" id="FNIN01000006">
    <property type="protein sequence ID" value="SDN75976.1"/>
    <property type="molecule type" value="Genomic_DNA"/>
</dbReference>
<keyword evidence="3 6" id="KW-0812">Transmembrane</keyword>
<protein>
    <submittedName>
        <fullName evidence="8">Uncharacterized membrane-anchored protein YitT, contains DUF161 and DUF2179 domains</fullName>
    </submittedName>
</protein>
<dbReference type="PANTHER" id="PTHR33545:SF5">
    <property type="entry name" value="UPF0750 MEMBRANE PROTEIN YITT"/>
    <property type="match status" value="1"/>
</dbReference>
<feature type="transmembrane region" description="Helical" evidence="6">
    <location>
        <begin position="176"/>
        <end position="195"/>
    </location>
</feature>
<keyword evidence="2" id="KW-1003">Cell membrane</keyword>
<dbReference type="InterPro" id="IPR003740">
    <property type="entry name" value="YitT"/>
</dbReference>
<dbReference type="PANTHER" id="PTHR33545">
    <property type="entry name" value="UPF0750 MEMBRANE PROTEIN YITT-RELATED"/>
    <property type="match status" value="1"/>
</dbReference>
<dbReference type="CDD" id="cd16380">
    <property type="entry name" value="YitT_C"/>
    <property type="match status" value="1"/>
</dbReference>
<dbReference type="AlphaFoldDB" id="A0A1H0E119"/>
<dbReference type="Proteomes" id="UP000199602">
    <property type="component" value="Unassembled WGS sequence"/>
</dbReference>
<proteinExistence type="predicted"/>
<evidence type="ECO:0000313" key="9">
    <source>
        <dbReference type="Proteomes" id="UP000199602"/>
    </source>
</evidence>
<sequence length="287" mass="32581">MKKKLISFTYSPWWNLILLTISALLISLAIKGIGLHHNLISGGISGLSLILHYLYPQFKISYIFFILNVPIFLLGYVYVSRRFFLYSLYGMFITSVFLFVLNFQINIKDTFLATIAFGTLLGSGLGFSYRSLGSTGGTDIIAIILYNKFNLRIGQTNFLLTLIIFSFGLKVLSLDLILYSLIAIGIAAYVGEYFLGLFNQRKMVIIIAEQPEKIVEEISRRLHRGATYLYGQGSYSHKHKKVILTVVDSVQLKRLEEIIFSLDPHAFVIEDNTLNVLGKGFSRRKIY</sequence>
<evidence type="ECO:0000313" key="8">
    <source>
        <dbReference type="EMBL" id="SDN75976.1"/>
    </source>
</evidence>